<dbReference type="InterPro" id="IPR048428">
    <property type="entry name" value="YobI-NTPase"/>
</dbReference>
<evidence type="ECO:0000256" key="1">
    <source>
        <dbReference type="SAM" id="Phobius"/>
    </source>
</evidence>
<protein>
    <recommendedName>
        <fullName evidence="2">YobI-like P-loop NTPase domain-containing protein</fullName>
    </recommendedName>
</protein>
<name>A0AAW5LSD5_STRSU</name>
<dbReference type="Gene3D" id="3.40.50.300">
    <property type="entry name" value="P-loop containing nucleotide triphosphate hydrolases"/>
    <property type="match status" value="1"/>
</dbReference>
<evidence type="ECO:0000259" key="2">
    <source>
        <dbReference type="Pfam" id="PF20693"/>
    </source>
</evidence>
<dbReference type="RefSeq" id="WP_024410829.1">
    <property type="nucleotide sequence ID" value="NZ_JANJPK010000004.1"/>
</dbReference>
<dbReference type="InterPro" id="IPR027417">
    <property type="entry name" value="P-loop_NTPase"/>
</dbReference>
<proteinExistence type="predicted"/>
<dbReference type="Pfam" id="PF20693">
    <property type="entry name" value="YobI-ATPase"/>
    <property type="match status" value="1"/>
</dbReference>
<feature type="transmembrane region" description="Helical" evidence="1">
    <location>
        <begin position="201"/>
        <end position="221"/>
    </location>
</feature>
<sequence length="469" mass="54344">MENHLLKRLTSLFHTNKPSNEDNVPNSSVELESLAPLDYTQIASDEFETNYYKIYKDVLDNVTQDKLIKNVGVTGGYGTGKSSIIHSYFNELKGKTSIYISLAHFYSLAGNTITTPHDDKAINSQIDNILEMKIVNQLVNQIEPGKIPKANFLTKKNIKNRKIIFYSLSIICLILYFKFLLPVITEKITYSIKNFPPNLEFIDYILIIISIITMISLYYLLSNTIKKIIYKGNWSKLTINTMGINVNMENRDFSTVSYFDNFLSDVIYLFDESDADFVIFEDLDRFNDHSIFEKLREINLMVNQRRNPPKRKKIMFFYVISDEVFSEKNVDSTNNSENTSANSVNISATEKTKFFDVIIPIIPIVNNTNSFDYLKSKLLDELEITDKNDFETFLYQASLFIDDLRVLKNMVNEFKVYKEIHKENIEIDYKQLFALIIYKTLNSGDFNDLVKSKGDLYTQIKDSLEDNNG</sequence>
<evidence type="ECO:0000313" key="3">
    <source>
        <dbReference type="EMBL" id="MCR1232021.1"/>
    </source>
</evidence>
<keyword evidence="1" id="KW-0812">Transmembrane</keyword>
<organism evidence="3 4">
    <name type="scientific">Streptococcus suis</name>
    <dbReference type="NCBI Taxonomy" id="1307"/>
    <lineage>
        <taxon>Bacteria</taxon>
        <taxon>Bacillati</taxon>
        <taxon>Bacillota</taxon>
        <taxon>Bacilli</taxon>
        <taxon>Lactobacillales</taxon>
        <taxon>Streptococcaceae</taxon>
        <taxon>Streptococcus</taxon>
    </lineage>
</organism>
<feature type="domain" description="YobI-like P-loop NTPase" evidence="2">
    <location>
        <begin position="55"/>
        <end position="457"/>
    </location>
</feature>
<feature type="transmembrane region" description="Helical" evidence="1">
    <location>
        <begin position="163"/>
        <end position="181"/>
    </location>
</feature>
<reference evidence="3" key="1">
    <citation type="submission" date="2022-07" db="EMBL/GenBank/DDBJ databases">
        <authorList>
            <person name="Peng Z."/>
        </authorList>
    </citation>
    <scope>NUCLEOTIDE SEQUENCE</scope>
    <source>
        <strain evidence="3">2022WUSS069</strain>
    </source>
</reference>
<dbReference type="EMBL" id="JANJPK010000004">
    <property type="protein sequence ID" value="MCR1232021.1"/>
    <property type="molecule type" value="Genomic_DNA"/>
</dbReference>
<dbReference type="Proteomes" id="UP001206089">
    <property type="component" value="Unassembled WGS sequence"/>
</dbReference>
<evidence type="ECO:0000313" key="4">
    <source>
        <dbReference type="Proteomes" id="UP001206089"/>
    </source>
</evidence>
<dbReference type="SUPFAM" id="SSF52540">
    <property type="entry name" value="P-loop containing nucleoside triphosphate hydrolases"/>
    <property type="match status" value="1"/>
</dbReference>
<keyword evidence="1" id="KW-1133">Transmembrane helix</keyword>
<comment type="caution">
    <text evidence="3">The sequence shown here is derived from an EMBL/GenBank/DDBJ whole genome shotgun (WGS) entry which is preliminary data.</text>
</comment>
<dbReference type="AlphaFoldDB" id="A0AAW5LSD5"/>
<accession>A0AAW5LSD5</accession>
<keyword evidence="1" id="KW-0472">Membrane</keyword>
<gene>
    <name evidence="3" type="ORF">NQD44_02615</name>
</gene>